<evidence type="ECO:0000313" key="2">
    <source>
        <dbReference type="Proteomes" id="UP001153709"/>
    </source>
</evidence>
<protein>
    <submittedName>
        <fullName evidence="1">Uncharacterized protein</fullName>
    </submittedName>
</protein>
<dbReference type="AlphaFoldDB" id="A0A9N9XG36"/>
<dbReference type="PANTHER" id="PTHR19446">
    <property type="entry name" value="REVERSE TRANSCRIPTASES"/>
    <property type="match status" value="1"/>
</dbReference>
<dbReference type="EMBL" id="OU898284">
    <property type="protein sequence ID" value="CAG9840259.1"/>
    <property type="molecule type" value="Genomic_DNA"/>
</dbReference>
<gene>
    <name evidence="1" type="ORF">DIABBA_LOCUS12916</name>
</gene>
<dbReference type="Proteomes" id="UP001153709">
    <property type="component" value="Chromosome 9"/>
</dbReference>
<reference evidence="1" key="1">
    <citation type="submission" date="2022-01" db="EMBL/GenBank/DDBJ databases">
        <authorList>
            <person name="King R."/>
        </authorList>
    </citation>
    <scope>NUCLEOTIDE SEQUENCE</scope>
</reference>
<proteinExistence type="predicted"/>
<evidence type="ECO:0000313" key="1">
    <source>
        <dbReference type="EMBL" id="CAG9840259.1"/>
    </source>
</evidence>
<sequence length="198" mass="23795">MTEEILNIMDERRKYRGKNETTYKQIHKNIRIKIQQAKETWLSERCQEIEELEQRHDTFNLHKKVKEAAGIFKQTPTSFIEDKHDNPLLNIEDQIGRWREYVEEMFQDRERTNIYMQEASTESYITKQQIIKAANQIKNRKAVGEDNIPIEVIKILLDEHIEVMEDIFNKIYETGIIPNDWLTSVFITLPKKRKLQEM</sequence>
<name>A0A9N9XG36_DIABA</name>
<keyword evidence="2" id="KW-1185">Reference proteome</keyword>
<dbReference type="OrthoDB" id="6782876at2759"/>
<organism evidence="1 2">
    <name type="scientific">Diabrotica balteata</name>
    <name type="common">Banded cucumber beetle</name>
    <dbReference type="NCBI Taxonomy" id="107213"/>
    <lineage>
        <taxon>Eukaryota</taxon>
        <taxon>Metazoa</taxon>
        <taxon>Ecdysozoa</taxon>
        <taxon>Arthropoda</taxon>
        <taxon>Hexapoda</taxon>
        <taxon>Insecta</taxon>
        <taxon>Pterygota</taxon>
        <taxon>Neoptera</taxon>
        <taxon>Endopterygota</taxon>
        <taxon>Coleoptera</taxon>
        <taxon>Polyphaga</taxon>
        <taxon>Cucujiformia</taxon>
        <taxon>Chrysomeloidea</taxon>
        <taxon>Chrysomelidae</taxon>
        <taxon>Galerucinae</taxon>
        <taxon>Diabroticina</taxon>
        <taxon>Diabroticites</taxon>
        <taxon>Diabrotica</taxon>
    </lineage>
</organism>
<accession>A0A9N9XG36</accession>